<feature type="transmembrane region" description="Helical" evidence="1">
    <location>
        <begin position="33"/>
        <end position="57"/>
    </location>
</feature>
<evidence type="ECO:0000313" key="2">
    <source>
        <dbReference type="EMBL" id="KAK5080803.1"/>
    </source>
</evidence>
<keyword evidence="1" id="KW-0472">Membrane</keyword>
<evidence type="ECO:0000256" key="1">
    <source>
        <dbReference type="SAM" id="Phobius"/>
    </source>
</evidence>
<dbReference type="Proteomes" id="UP001345013">
    <property type="component" value="Unassembled WGS sequence"/>
</dbReference>
<comment type="caution">
    <text evidence="2">The sequence shown here is derived from an EMBL/GenBank/DDBJ whole genome shotgun (WGS) entry which is preliminary data.</text>
</comment>
<keyword evidence="1" id="KW-1133">Transmembrane helix</keyword>
<organism evidence="2 3">
    <name type="scientific">Lithohypha guttulata</name>
    <dbReference type="NCBI Taxonomy" id="1690604"/>
    <lineage>
        <taxon>Eukaryota</taxon>
        <taxon>Fungi</taxon>
        <taxon>Dikarya</taxon>
        <taxon>Ascomycota</taxon>
        <taxon>Pezizomycotina</taxon>
        <taxon>Eurotiomycetes</taxon>
        <taxon>Chaetothyriomycetidae</taxon>
        <taxon>Chaetothyriales</taxon>
        <taxon>Trichomeriaceae</taxon>
        <taxon>Lithohypha</taxon>
    </lineage>
</organism>
<dbReference type="EMBL" id="JAVRRG010000144">
    <property type="protein sequence ID" value="KAK5080803.1"/>
    <property type="molecule type" value="Genomic_DNA"/>
</dbReference>
<keyword evidence="3" id="KW-1185">Reference proteome</keyword>
<feature type="transmembrane region" description="Helical" evidence="1">
    <location>
        <begin position="115"/>
        <end position="136"/>
    </location>
</feature>
<sequence>MSSELIQTGFWIDHSKGLVMGATLTYNSRWGSLLVTAASVIVQITGTAAWALVAFWLHQHLTPADHTCQDELEAQRSVVLRNSGAVSAILDLYSIGKTWHGHSPRAWRRSVTAMAMPLLIVVGFAVAGVLVASIALDPQQSHGLVQPGLCGLILGETFAGSDSDLMHTNYYFRSNTTSSAKTYAQQCYARQGWGTSECNSFAVPALSYRNGTIPYKNITTSGLDTYTTTSYNMSDLSMFPETVGISNLSRLLGGTDYNVRSYQFYLIEHDMTWILIDKGSVLYSGLNSGPVFTTEPAPSGKSDLAGILYRPLELASLIICTESYQFCNPRNQKCTPWVGQYYFTDVFSASGVNESIIEDLEFNEVQNATYYRMNPFTSSISVYTVTTNTSPLRASQQIVLPPYSVPLPPNQWELEVESWYQTALAKLQIVSHAWTDIPPWISDTYEIVPGDSPEARRQCFTQRRLLPAGYQSYSVFGMAITTVMGLVSIVIAFAIRQFHGSLLPHRRRNEEYHDRYLAFVAEGQLQLHRAALEGSGFHGWVDDANSKSVPYVRCGSKRFPVAILAKGMIRKESHLDGRVDHRPINDASHLLPEGEDREIPMQTVAPKLPAMDRLSGSDWDDILKRT</sequence>
<gene>
    <name evidence="2" type="ORF">LTR24_008377</name>
</gene>
<name>A0ABR0K059_9EURO</name>
<proteinExistence type="predicted"/>
<accession>A0ABR0K059</accession>
<keyword evidence="1" id="KW-0812">Transmembrane</keyword>
<reference evidence="2 3" key="1">
    <citation type="submission" date="2023-08" db="EMBL/GenBank/DDBJ databases">
        <title>Black Yeasts Isolated from many extreme environments.</title>
        <authorList>
            <person name="Coleine C."/>
            <person name="Stajich J.E."/>
            <person name="Selbmann L."/>
        </authorList>
    </citation>
    <scope>NUCLEOTIDE SEQUENCE [LARGE SCALE GENOMIC DNA]</scope>
    <source>
        <strain evidence="2 3">CCFEE 5885</strain>
    </source>
</reference>
<protein>
    <submittedName>
        <fullName evidence="2">Uncharacterized protein</fullName>
    </submittedName>
</protein>
<feature type="transmembrane region" description="Helical" evidence="1">
    <location>
        <begin position="473"/>
        <end position="498"/>
    </location>
</feature>
<evidence type="ECO:0000313" key="3">
    <source>
        <dbReference type="Proteomes" id="UP001345013"/>
    </source>
</evidence>